<evidence type="ECO:0000313" key="5">
    <source>
        <dbReference type="EMBL" id="CAD7236689.1"/>
    </source>
</evidence>
<dbReference type="GO" id="GO:0140664">
    <property type="term" value="F:ATP-dependent DNA damage sensor activity"/>
    <property type="evidence" value="ECO:0007669"/>
    <property type="project" value="InterPro"/>
</dbReference>
<feature type="compositionally biased region" description="Gly residues" evidence="4">
    <location>
        <begin position="579"/>
        <end position="588"/>
    </location>
</feature>
<dbReference type="Gene3D" id="3.30.230.10">
    <property type="match status" value="1"/>
</dbReference>
<evidence type="ECO:0000256" key="4">
    <source>
        <dbReference type="SAM" id="MobiDB-lite"/>
    </source>
</evidence>
<dbReference type="GO" id="GO:0006298">
    <property type="term" value="P:mismatch repair"/>
    <property type="evidence" value="ECO:0007669"/>
    <property type="project" value="InterPro"/>
</dbReference>
<dbReference type="Pfam" id="PF13589">
    <property type="entry name" value="HATPase_c_3"/>
    <property type="match status" value="1"/>
</dbReference>
<dbReference type="NCBIfam" id="TIGR00585">
    <property type="entry name" value="mutl"/>
    <property type="match status" value="1"/>
</dbReference>
<dbReference type="PANTHER" id="PTHR10073">
    <property type="entry name" value="DNA MISMATCH REPAIR PROTEIN MLH, PMS, MUTL"/>
    <property type="match status" value="1"/>
</dbReference>
<dbReference type="OrthoDB" id="10263226at2759"/>
<feature type="non-terminal residue" evidence="5">
    <location>
        <position position="599"/>
    </location>
</feature>
<dbReference type="InterPro" id="IPR036890">
    <property type="entry name" value="HATPase_C_sf"/>
</dbReference>
<evidence type="ECO:0000256" key="1">
    <source>
        <dbReference type="ARBA" id="ARBA00006082"/>
    </source>
</evidence>
<dbReference type="CDD" id="cd03482">
    <property type="entry name" value="MutL_Trans_MutL"/>
    <property type="match status" value="1"/>
</dbReference>
<dbReference type="SUPFAM" id="SSF53187">
    <property type="entry name" value="Zn-dependent exopeptidases"/>
    <property type="match status" value="1"/>
</dbReference>
<protein>
    <submittedName>
        <fullName evidence="5">Uncharacterized protein</fullName>
    </submittedName>
</protein>
<dbReference type="FunFam" id="3.30.565.10:FF:000003">
    <property type="entry name" value="DNA mismatch repair endonuclease MutL"/>
    <property type="match status" value="1"/>
</dbReference>
<dbReference type="Pfam" id="PF01119">
    <property type="entry name" value="DNA_mis_repair"/>
    <property type="match status" value="1"/>
</dbReference>
<gene>
    <name evidence="5" type="ORF">CTOB1V02_LOCUS14504</name>
</gene>
<dbReference type="SMART" id="SM01340">
    <property type="entry name" value="DNA_mis_repair"/>
    <property type="match status" value="1"/>
</dbReference>
<dbReference type="PROSITE" id="PS00058">
    <property type="entry name" value="DNA_MISMATCH_REPAIR_1"/>
    <property type="match status" value="1"/>
</dbReference>
<accession>A0A7R8WRA0</accession>
<proteinExistence type="inferred from homology"/>
<dbReference type="InterPro" id="IPR038973">
    <property type="entry name" value="MutL/Mlh/Pms-like"/>
</dbReference>
<dbReference type="InterPro" id="IPR014721">
    <property type="entry name" value="Ribsml_uS5_D2-typ_fold_subgr"/>
</dbReference>
<reference evidence="5" key="1">
    <citation type="submission" date="2020-11" db="EMBL/GenBank/DDBJ databases">
        <authorList>
            <person name="Tran Van P."/>
        </authorList>
    </citation>
    <scope>NUCLEOTIDE SEQUENCE</scope>
</reference>
<dbReference type="InterPro" id="IPR020568">
    <property type="entry name" value="Ribosomal_Su5_D2-typ_SF"/>
</dbReference>
<dbReference type="GO" id="GO:0005524">
    <property type="term" value="F:ATP binding"/>
    <property type="evidence" value="ECO:0007669"/>
    <property type="project" value="InterPro"/>
</dbReference>
<organism evidence="5">
    <name type="scientific">Cyprideis torosa</name>
    <dbReference type="NCBI Taxonomy" id="163714"/>
    <lineage>
        <taxon>Eukaryota</taxon>
        <taxon>Metazoa</taxon>
        <taxon>Ecdysozoa</taxon>
        <taxon>Arthropoda</taxon>
        <taxon>Crustacea</taxon>
        <taxon>Oligostraca</taxon>
        <taxon>Ostracoda</taxon>
        <taxon>Podocopa</taxon>
        <taxon>Podocopida</taxon>
        <taxon>Cytherocopina</taxon>
        <taxon>Cytheroidea</taxon>
        <taxon>Cytherideidae</taxon>
        <taxon>Cyprideis</taxon>
    </lineage>
</organism>
<dbReference type="GO" id="GO:0030983">
    <property type="term" value="F:mismatched DNA binding"/>
    <property type="evidence" value="ECO:0007669"/>
    <property type="project" value="InterPro"/>
</dbReference>
<dbReference type="CDD" id="cd16926">
    <property type="entry name" value="HATPase_MutL-MLH-PMS-like"/>
    <property type="match status" value="1"/>
</dbReference>
<dbReference type="GO" id="GO:0016887">
    <property type="term" value="F:ATP hydrolysis activity"/>
    <property type="evidence" value="ECO:0007669"/>
    <property type="project" value="InterPro"/>
</dbReference>
<feature type="region of interest" description="Disordered" evidence="4">
    <location>
        <begin position="549"/>
        <end position="599"/>
    </location>
</feature>
<comment type="similarity">
    <text evidence="1">Belongs to the DNA mismatch repair MutL/HexB family.</text>
</comment>
<sequence>PGAIGKRGTYEKTVVLLVARELARLVNEQPGMHAYLTRRADYYLPLRKRVEIAIERQADLFISIHADAVERGSPTGASVYALSNRGASSEMARLLANKENAADLAGGFTVSGDEVLSRVLLDLATGDALNESLILGQSVLGQLGRVGRLSRKQVEQAGFVVLKSRDIPAILVETAFISTPSEERKLRDANYRNQLARAILEGIKRYVKEADGRTTRFKKLRRIRALDDRLVNQIAAGEVVERPASIVKELVENSVDAGARRIAVEVERGGLQSIQVEDDGSGIAADELALALTRHATSKIENAEDLHHIASFGFRGEALPSIASVSRMTVFSAVAGERGAQARVEGGSMPEIEPRARQPGTTMIVEDLFFNTPARRKFLRAESTEFAYLATALRRIALANGEIAFSLRHKGRKVFDLPAGSETISEPRMRAILGDDFANAALPVDSEANGMRLQGWVSVPRYSRSQRDQQHLYVNGRAVRDASIAHAVRAAYRDLMYHDRHPAWCLFLTLPADAVDVNVHPTKQEVRFRQQRDVHDFVRHAVSAVVTAPLSSQGSELGGRLPGSGHPGSGEPQPPAGHPGYGHPGGGDRAPWGLASGQG</sequence>
<evidence type="ECO:0000256" key="3">
    <source>
        <dbReference type="ARBA" id="ARBA00023204"/>
    </source>
</evidence>
<name>A0A7R8WRA0_9CRUS</name>
<dbReference type="CDD" id="cd02696">
    <property type="entry name" value="MurNAc-LAA"/>
    <property type="match status" value="1"/>
</dbReference>
<dbReference type="SUPFAM" id="SSF54211">
    <property type="entry name" value="Ribosomal protein S5 domain 2-like"/>
    <property type="match status" value="1"/>
</dbReference>
<feature type="compositionally biased region" description="Gly residues" evidence="4">
    <location>
        <begin position="556"/>
        <end position="568"/>
    </location>
</feature>
<evidence type="ECO:0000256" key="2">
    <source>
        <dbReference type="ARBA" id="ARBA00022763"/>
    </source>
</evidence>
<dbReference type="InterPro" id="IPR002508">
    <property type="entry name" value="MurNAc-LAA_cat"/>
</dbReference>
<dbReference type="Pfam" id="PF01520">
    <property type="entry name" value="Amidase_3"/>
    <property type="match status" value="1"/>
</dbReference>
<feature type="non-terminal residue" evidence="5">
    <location>
        <position position="1"/>
    </location>
</feature>
<dbReference type="AlphaFoldDB" id="A0A7R8WRA0"/>
<dbReference type="InterPro" id="IPR014762">
    <property type="entry name" value="DNA_mismatch_repair_CS"/>
</dbReference>
<dbReference type="GO" id="GO:0008745">
    <property type="term" value="F:N-acetylmuramoyl-L-alanine amidase activity"/>
    <property type="evidence" value="ECO:0007669"/>
    <property type="project" value="InterPro"/>
</dbReference>
<dbReference type="GO" id="GO:0032300">
    <property type="term" value="C:mismatch repair complex"/>
    <property type="evidence" value="ECO:0007669"/>
    <property type="project" value="InterPro"/>
</dbReference>
<dbReference type="Gene3D" id="3.30.565.10">
    <property type="entry name" value="Histidine kinase-like ATPase, C-terminal domain"/>
    <property type="match status" value="1"/>
</dbReference>
<keyword evidence="3" id="KW-0234">DNA repair</keyword>
<dbReference type="GO" id="GO:0009253">
    <property type="term" value="P:peptidoglycan catabolic process"/>
    <property type="evidence" value="ECO:0007669"/>
    <property type="project" value="InterPro"/>
</dbReference>
<dbReference type="PANTHER" id="PTHR10073:SF12">
    <property type="entry name" value="DNA MISMATCH REPAIR PROTEIN MLH1"/>
    <property type="match status" value="1"/>
</dbReference>
<dbReference type="EMBL" id="OB681077">
    <property type="protein sequence ID" value="CAD7236689.1"/>
    <property type="molecule type" value="Genomic_DNA"/>
</dbReference>
<dbReference type="SMART" id="SM00646">
    <property type="entry name" value="Ami_3"/>
    <property type="match status" value="1"/>
</dbReference>
<dbReference type="SUPFAM" id="SSF55874">
    <property type="entry name" value="ATPase domain of HSP90 chaperone/DNA topoisomerase II/histidine kinase"/>
    <property type="match status" value="1"/>
</dbReference>
<keyword evidence="2" id="KW-0227">DNA damage</keyword>
<dbReference type="Gene3D" id="3.40.630.40">
    <property type="entry name" value="Zn-dependent exopeptidases"/>
    <property type="match status" value="1"/>
</dbReference>
<dbReference type="InterPro" id="IPR013507">
    <property type="entry name" value="DNA_mismatch_S5_2-like"/>
</dbReference>
<dbReference type="InterPro" id="IPR002099">
    <property type="entry name" value="MutL/Mlh/PMS"/>
</dbReference>